<feature type="region of interest" description="Disordered" evidence="1">
    <location>
        <begin position="307"/>
        <end position="326"/>
    </location>
</feature>
<dbReference type="InterPro" id="IPR000253">
    <property type="entry name" value="FHA_dom"/>
</dbReference>
<sequence length="445" mass="48709">MTAKSKENAFVEVSTTADTVDELAEATADKLAIQEDACADTVLTPFVIIFGFPDSSVTQAMVEYMPESLVRTKDTSVSFGRAETSDVRLNHKTASRQFAELTFSVDSGNPTFMLKNISKTKTIYINDNAVNPNCAQAITDNNIVKLDAFKMNVTINQGDILAEKWEIIFDKAHINGTPKPTNGVPVTKADEHTTLKRLSSGFGSASVSFSTGTDAIPGPVSSMSFPGSENSSNESSFSQSFPYRMGSDGQPVGHVNSPLPLQGPPSNGFGFSNPSQPPTRFTQSEYPIPAPHQQLYQRPNERHQLYNANQYGPQHPNPPNPGDHQIYYQTQGAQNQMNQQRYQNPQGQHYHQGGHVQHPSSYKGQPYPSAHAQSGYSGDQCRCPPDPHTGQGHQDPYVTQPHSSAPRGPCDGHPLAMALGARHRSPQEMPDRFPEESDERVIILK</sequence>
<feature type="region of interest" description="Disordered" evidence="1">
    <location>
        <begin position="215"/>
        <end position="286"/>
    </location>
</feature>
<dbReference type="AlphaFoldDB" id="A0A8J1TIV8"/>
<dbReference type="InterPro" id="IPR008984">
    <property type="entry name" value="SMAD_FHA_dom_sf"/>
</dbReference>
<dbReference type="SUPFAM" id="SSF49879">
    <property type="entry name" value="SMAD/FHA domain"/>
    <property type="match status" value="1"/>
</dbReference>
<dbReference type="Gene3D" id="2.60.200.20">
    <property type="match status" value="1"/>
</dbReference>
<evidence type="ECO:0000256" key="1">
    <source>
        <dbReference type="SAM" id="MobiDB-lite"/>
    </source>
</evidence>
<keyword evidence="3" id="KW-1185">Reference proteome</keyword>
<accession>A0A8J1TIV8</accession>
<dbReference type="Pfam" id="PF00498">
    <property type="entry name" value="FHA"/>
    <property type="match status" value="1"/>
</dbReference>
<reference evidence="2" key="1">
    <citation type="submission" date="2022-03" db="EMBL/GenBank/DDBJ databases">
        <authorList>
            <person name="Martin C."/>
        </authorList>
    </citation>
    <scope>NUCLEOTIDE SEQUENCE</scope>
</reference>
<protein>
    <submittedName>
        <fullName evidence="2">Uncharacterized protein</fullName>
    </submittedName>
</protein>
<gene>
    <name evidence="2" type="ORF">OFUS_LOCUS4724</name>
</gene>
<comment type="caution">
    <text evidence="2">The sequence shown here is derived from an EMBL/GenBank/DDBJ whole genome shotgun (WGS) entry which is preliminary data.</text>
</comment>
<dbReference type="PROSITE" id="PS50006">
    <property type="entry name" value="FHA_DOMAIN"/>
    <property type="match status" value="1"/>
</dbReference>
<evidence type="ECO:0000313" key="3">
    <source>
        <dbReference type="Proteomes" id="UP000749559"/>
    </source>
</evidence>
<dbReference type="EMBL" id="CAIIXF020000002">
    <property type="protein sequence ID" value="CAH1777724.1"/>
    <property type="molecule type" value="Genomic_DNA"/>
</dbReference>
<feature type="compositionally biased region" description="Polar residues" evidence="1">
    <location>
        <begin position="269"/>
        <end position="285"/>
    </location>
</feature>
<evidence type="ECO:0000313" key="2">
    <source>
        <dbReference type="EMBL" id="CAH1777724.1"/>
    </source>
</evidence>
<name>A0A8J1TIV8_OWEFU</name>
<feature type="region of interest" description="Disordered" evidence="1">
    <location>
        <begin position="334"/>
        <end position="445"/>
    </location>
</feature>
<proteinExistence type="predicted"/>
<feature type="compositionally biased region" description="Basic and acidic residues" evidence="1">
    <location>
        <begin position="425"/>
        <end position="445"/>
    </location>
</feature>
<dbReference type="Proteomes" id="UP000749559">
    <property type="component" value="Unassembled WGS sequence"/>
</dbReference>
<organism evidence="2 3">
    <name type="scientific">Owenia fusiformis</name>
    <name type="common">Polychaete worm</name>
    <dbReference type="NCBI Taxonomy" id="6347"/>
    <lineage>
        <taxon>Eukaryota</taxon>
        <taxon>Metazoa</taxon>
        <taxon>Spiralia</taxon>
        <taxon>Lophotrochozoa</taxon>
        <taxon>Annelida</taxon>
        <taxon>Polychaeta</taxon>
        <taxon>Sedentaria</taxon>
        <taxon>Canalipalpata</taxon>
        <taxon>Sabellida</taxon>
        <taxon>Oweniida</taxon>
        <taxon>Oweniidae</taxon>
        <taxon>Owenia</taxon>
    </lineage>
</organism>
<feature type="compositionally biased region" description="Low complexity" evidence="1">
    <location>
        <begin position="334"/>
        <end position="358"/>
    </location>
</feature>
<feature type="compositionally biased region" description="Low complexity" evidence="1">
    <location>
        <begin position="224"/>
        <end position="242"/>
    </location>
</feature>